<protein>
    <recommendedName>
        <fullName evidence="5">5-formyltetrahydrofolate cyclo-ligase</fullName>
        <ecNumber evidence="5">6.3.3.2</ecNumber>
    </recommendedName>
</protein>
<gene>
    <name evidence="6" type="ORF">MSEDJ_58120</name>
</gene>
<dbReference type="PANTHER" id="PTHR23407">
    <property type="entry name" value="ATPASE INHIBITOR/5-FORMYLTETRAHYDROFOLATE CYCLO-LIGASE"/>
    <property type="match status" value="1"/>
</dbReference>
<dbReference type="Pfam" id="PF01812">
    <property type="entry name" value="5-FTHF_cyc-lig"/>
    <property type="match status" value="1"/>
</dbReference>
<keyword evidence="3 4" id="KW-0067">ATP-binding</keyword>
<evidence type="ECO:0000256" key="2">
    <source>
        <dbReference type="ARBA" id="ARBA00022741"/>
    </source>
</evidence>
<accession>A0A7I7R0M9</accession>
<dbReference type="InterPro" id="IPR037171">
    <property type="entry name" value="NagB/RpiA_transferase-like"/>
</dbReference>
<dbReference type="KEGG" id="msei:MSEDJ_58120"/>
<keyword evidence="6" id="KW-0436">Ligase</keyword>
<dbReference type="EMBL" id="AP022588">
    <property type="protein sequence ID" value="BBY31716.1"/>
    <property type="molecule type" value="Genomic_DNA"/>
</dbReference>
<evidence type="ECO:0000256" key="4">
    <source>
        <dbReference type="PIRSR" id="PIRSR006806-1"/>
    </source>
</evidence>
<dbReference type="GO" id="GO:0009396">
    <property type="term" value="P:folic acid-containing compound biosynthetic process"/>
    <property type="evidence" value="ECO:0007669"/>
    <property type="project" value="TreeGrafter"/>
</dbReference>
<dbReference type="EC" id="6.3.3.2" evidence="5"/>
<dbReference type="Gene3D" id="3.40.50.10420">
    <property type="entry name" value="NagB/RpiA/CoA transferase-like"/>
    <property type="match status" value="1"/>
</dbReference>
<comment type="cofactor">
    <cofactor evidence="5">
        <name>Mg(2+)</name>
        <dbReference type="ChEBI" id="CHEBI:18420"/>
    </cofactor>
</comment>
<keyword evidence="5" id="KW-0479">Metal-binding</keyword>
<proteinExistence type="inferred from homology"/>
<feature type="binding site" evidence="4">
    <location>
        <position position="59"/>
    </location>
    <ligand>
        <name>substrate</name>
    </ligand>
</feature>
<dbReference type="InterPro" id="IPR002698">
    <property type="entry name" value="FTHF_cligase"/>
</dbReference>
<name>A0A7I7R0M9_9MYCO</name>
<evidence type="ECO:0000313" key="6">
    <source>
        <dbReference type="EMBL" id="BBY31716.1"/>
    </source>
</evidence>
<evidence type="ECO:0000256" key="1">
    <source>
        <dbReference type="ARBA" id="ARBA00010638"/>
    </source>
</evidence>
<evidence type="ECO:0000313" key="7">
    <source>
        <dbReference type="Proteomes" id="UP000467193"/>
    </source>
</evidence>
<evidence type="ECO:0000256" key="3">
    <source>
        <dbReference type="ARBA" id="ARBA00022840"/>
    </source>
</evidence>
<reference evidence="6 7" key="1">
    <citation type="journal article" date="2019" name="Emerg. Microbes Infect.">
        <title>Comprehensive subspecies identification of 175 nontuberculous mycobacteria species based on 7547 genomic profiles.</title>
        <authorList>
            <person name="Matsumoto Y."/>
            <person name="Kinjo T."/>
            <person name="Motooka D."/>
            <person name="Nabeya D."/>
            <person name="Jung N."/>
            <person name="Uechi K."/>
            <person name="Horii T."/>
            <person name="Iida T."/>
            <person name="Fujita J."/>
            <person name="Nakamura S."/>
        </authorList>
    </citation>
    <scope>NUCLEOTIDE SEQUENCE [LARGE SCALE GENOMIC DNA]</scope>
    <source>
        <strain evidence="6 7">JCM 17899</strain>
    </source>
</reference>
<comment type="similarity">
    <text evidence="1 5">Belongs to the 5-formyltetrahydrofolate cyclo-ligase family.</text>
</comment>
<dbReference type="NCBIfam" id="TIGR02727">
    <property type="entry name" value="MTHFS_bact"/>
    <property type="match status" value="1"/>
</dbReference>
<sequence>MDTDGVDATADGSTKADLRTAILRSRRAVPADRRRVEAAALARFLRDTTTAGDVACAYVPVGSEPGSVDMLDGLLRAGTRVLLPVAREHDGVPQPLGWGEYRPGGLVEARFGLLEPPPPTLDAGAIGSATVIVVPALAVDRAGIRLGRGAGYYDRSLPLADPAARLIAVVRDEELVDALPGEPHDVAMTHALTPGHGVVRLQPA</sequence>
<dbReference type="GO" id="GO:0030272">
    <property type="term" value="F:5-formyltetrahydrofolate cyclo-ligase activity"/>
    <property type="evidence" value="ECO:0007669"/>
    <property type="project" value="UniProtKB-EC"/>
</dbReference>
<organism evidence="6 7">
    <name type="scientific">Mycolicibacterium sediminis</name>
    <dbReference type="NCBI Taxonomy" id="1286180"/>
    <lineage>
        <taxon>Bacteria</taxon>
        <taxon>Bacillati</taxon>
        <taxon>Actinomycetota</taxon>
        <taxon>Actinomycetes</taxon>
        <taxon>Mycobacteriales</taxon>
        <taxon>Mycobacteriaceae</taxon>
        <taxon>Mycolicibacterium</taxon>
    </lineage>
</organism>
<dbReference type="InterPro" id="IPR024185">
    <property type="entry name" value="FTHF_cligase-like_sf"/>
</dbReference>
<dbReference type="Proteomes" id="UP000467193">
    <property type="component" value="Chromosome"/>
</dbReference>
<evidence type="ECO:0000256" key="5">
    <source>
        <dbReference type="RuleBase" id="RU361279"/>
    </source>
</evidence>
<dbReference type="PANTHER" id="PTHR23407:SF1">
    <property type="entry name" value="5-FORMYLTETRAHYDROFOLATE CYCLO-LIGASE"/>
    <property type="match status" value="1"/>
</dbReference>
<dbReference type="GO" id="GO:0005524">
    <property type="term" value="F:ATP binding"/>
    <property type="evidence" value="ECO:0007669"/>
    <property type="project" value="UniProtKB-KW"/>
</dbReference>
<dbReference type="GO" id="GO:0035999">
    <property type="term" value="P:tetrahydrofolate interconversion"/>
    <property type="evidence" value="ECO:0007669"/>
    <property type="project" value="TreeGrafter"/>
</dbReference>
<comment type="catalytic activity">
    <reaction evidence="5">
        <text>(6S)-5-formyl-5,6,7,8-tetrahydrofolate + ATP = (6R)-5,10-methenyltetrahydrofolate + ADP + phosphate</text>
        <dbReference type="Rhea" id="RHEA:10488"/>
        <dbReference type="ChEBI" id="CHEBI:30616"/>
        <dbReference type="ChEBI" id="CHEBI:43474"/>
        <dbReference type="ChEBI" id="CHEBI:57455"/>
        <dbReference type="ChEBI" id="CHEBI:57457"/>
        <dbReference type="ChEBI" id="CHEBI:456216"/>
        <dbReference type="EC" id="6.3.3.2"/>
    </reaction>
</comment>
<dbReference type="RefSeq" id="WP_246230844.1">
    <property type="nucleotide sequence ID" value="NZ_AP022588.1"/>
</dbReference>
<dbReference type="AlphaFoldDB" id="A0A7I7R0M9"/>
<keyword evidence="5" id="KW-0460">Magnesium</keyword>
<dbReference type="SUPFAM" id="SSF100950">
    <property type="entry name" value="NagB/RpiA/CoA transferase-like"/>
    <property type="match status" value="1"/>
</dbReference>
<feature type="binding site" evidence="4">
    <location>
        <begin position="145"/>
        <end position="153"/>
    </location>
    <ligand>
        <name>ATP</name>
        <dbReference type="ChEBI" id="CHEBI:30616"/>
    </ligand>
</feature>
<keyword evidence="7" id="KW-1185">Reference proteome</keyword>
<dbReference type="GO" id="GO:0046872">
    <property type="term" value="F:metal ion binding"/>
    <property type="evidence" value="ECO:0007669"/>
    <property type="project" value="UniProtKB-KW"/>
</dbReference>
<feature type="binding site" evidence="4">
    <location>
        <begin position="15"/>
        <end position="19"/>
    </location>
    <ligand>
        <name>ATP</name>
        <dbReference type="ChEBI" id="CHEBI:30616"/>
    </ligand>
</feature>
<dbReference type="PIRSF" id="PIRSF006806">
    <property type="entry name" value="FTHF_cligase"/>
    <property type="match status" value="1"/>
</dbReference>
<feature type="binding site" evidence="4">
    <location>
        <position position="64"/>
    </location>
    <ligand>
        <name>substrate</name>
    </ligand>
</feature>
<keyword evidence="2 4" id="KW-0547">Nucleotide-binding</keyword>